<feature type="compositionally biased region" description="Basic and acidic residues" evidence="1">
    <location>
        <begin position="43"/>
        <end position="61"/>
    </location>
</feature>
<name>A0ABQ4YE60_9ASTR</name>
<dbReference type="Proteomes" id="UP001151760">
    <property type="component" value="Unassembled WGS sequence"/>
</dbReference>
<evidence type="ECO:0000256" key="1">
    <source>
        <dbReference type="SAM" id="MobiDB-lite"/>
    </source>
</evidence>
<gene>
    <name evidence="2" type="ORF">Tco_0725384</name>
</gene>
<reference evidence="2" key="2">
    <citation type="submission" date="2022-01" db="EMBL/GenBank/DDBJ databases">
        <authorList>
            <person name="Yamashiro T."/>
            <person name="Shiraishi A."/>
            <person name="Satake H."/>
            <person name="Nakayama K."/>
        </authorList>
    </citation>
    <scope>NUCLEOTIDE SEQUENCE</scope>
</reference>
<feature type="region of interest" description="Disordered" evidence="1">
    <location>
        <begin position="1"/>
        <end position="66"/>
    </location>
</feature>
<organism evidence="2 3">
    <name type="scientific">Tanacetum coccineum</name>
    <dbReference type="NCBI Taxonomy" id="301880"/>
    <lineage>
        <taxon>Eukaryota</taxon>
        <taxon>Viridiplantae</taxon>
        <taxon>Streptophyta</taxon>
        <taxon>Embryophyta</taxon>
        <taxon>Tracheophyta</taxon>
        <taxon>Spermatophyta</taxon>
        <taxon>Magnoliopsida</taxon>
        <taxon>eudicotyledons</taxon>
        <taxon>Gunneridae</taxon>
        <taxon>Pentapetalae</taxon>
        <taxon>asterids</taxon>
        <taxon>campanulids</taxon>
        <taxon>Asterales</taxon>
        <taxon>Asteraceae</taxon>
        <taxon>Asteroideae</taxon>
        <taxon>Anthemideae</taxon>
        <taxon>Anthemidinae</taxon>
        <taxon>Tanacetum</taxon>
    </lineage>
</organism>
<dbReference type="EMBL" id="BQNB010010308">
    <property type="protein sequence ID" value="GJS75503.1"/>
    <property type="molecule type" value="Genomic_DNA"/>
</dbReference>
<reference evidence="2" key="1">
    <citation type="journal article" date="2022" name="Int. J. Mol. Sci.">
        <title>Draft Genome of Tanacetum Coccineum: Genomic Comparison of Closely Related Tanacetum-Family Plants.</title>
        <authorList>
            <person name="Yamashiro T."/>
            <person name="Shiraishi A."/>
            <person name="Nakayama K."/>
            <person name="Satake H."/>
        </authorList>
    </citation>
    <scope>NUCLEOTIDE SEQUENCE</scope>
</reference>
<keyword evidence="3" id="KW-1185">Reference proteome</keyword>
<feature type="compositionally biased region" description="Acidic residues" evidence="1">
    <location>
        <begin position="15"/>
        <end position="42"/>
    </location>
</feature>
<evidence type="ECO:0000313" key="2">
    <source>
        <dbReference type="EMBL" id="GJS75503.1"/>
    </source>
</evidence>
<protein>
    <submittedName>
        <fullName evidence="2">Uncharacterized protein</fullName>
    </submittedName>
</protein>
<proteinExistence type="predicted"/>
<sequence length="269" mass="29517">MTDDEETKDKFVQGDEQENNDADEEITNAEVEESGNGDEEITDAAKTDAKKTEEVKDDAKKAKLPPSSSSLLVSLGFGDQFLKLSSDTSLLGTVKDTIDAKINFLLDIKIQFEVPHIQSPPILIVHVLMIFEPLVLIPTPETPSVAPATTLLPLPSVSTIPSVLLRTTTLIPTPPINTEAPTITTPVLESDALTVVQLRVAKSENDRHTADLKQKYSVKPALELSKIQIPTVDLEPKFEKSASEIRKIKKEQAEKQKIPKYIIKSSNQA</sequence>
<accession>A0ABQ4YE60</accession>
<evidence type="ECO:0000313" key="3">
    <source>
        <dbReference type="Proteomes" id="UP001151760"/>
    </source>
</evidence>
<comment type="caution">
    <text evidence="2">The sequence shown here is derived from an EMBL/GenBank/DDBJ whole genome shotgun (WGS) entry which is preliminary data.</text>
</comment>